<dbReference type="GO" id="GO:0046718">
    <property type="term" value="P:symbiont entry into host cell"/>
    <property type="evidence" value="ECO:0007669"/>
    <property type="project" value="UniProtKB-KW"/>
</dbReference>
<evidence type="ECO:0000256" key="4">
    <source>
        <dbReference type="ARBA" id="ARBA00022844"/>
    </source>
</evidence>
<keyword evidence="5" id="KW-0231">Viral genome packaging</keyword>
<organism evidence="7">
    <name type="scientific">marine sediment metagenome</name>
    <dbReference type="NCBI Taxonomy" id="412755"/>
    <lineage>
        <taxon>unclassified sequences</taxon>
        <taxon>metagenomes</taxon>
        <taxon>ecological metagenomes</taxon>
    </lineage>
</organism>
<evidence type="ECO:0008006" key="8">
    <source>
        <dbReference type="Google" id="ProtNLM"/>
    </source>
</evidence>
<evidence type="ECO:0000256" key="3">
    <source>
        <dbReference type="ARBA" id="ARBA00022612"/>
    </source>
</evidence>
<dbReference type="AlphaFoldDB" id="A0A0F9DMA5"/>
<protein>
    <recommendedName>
        <fullName evidence="8">Portal protein</fullName>
    </recommendedName>
</protein>
<dbReference type="GO" id="GO:0044423">
    <property type="term" value="C:virion component"/>
    <property type="evidence" value="ECO:0007669"/>
    <property type="project" value="UniProtKB-KW"/>
</dbReference>
<dbReference type="EMBL" id="LAZR01040989">
    <property type="protein sequence ID" value="KKL13123.1"/>
    <property type="molecule type" value="Genomic_DNA"/>
</dbReference>
<comment type="caution">
    <text evidence="7">The sequence shown here is derived from an EMBL/GenBank/DDBJ whole genome shotgun (WGS) entry which is preliminary data.</text>
</comment>
<evidence type="ECO:0000256" key="5">
    <source>
        <dbReference type="ARBA" id="ARBA00023219"/>
    </source>
</evidence>
<accession>A0A0F9DMA5</accession>
<gene>
    <name evidence="7" type="ORF">LCGC14_2528900</name>
</gene>
<keyword evidence="6" id="KW-1160">Virus entry into host cell</keyword>
<comment type="subcellular location">
    <subcellularLocation>
        <location evidence="1">Virion</location>
    </subcellularLocation>
</comment>
<keyword evidence="3" id="KW-1188">Viral release from host cell</keyword>
<name>A0A0F9DMA5_9ZZZZ</name>
<evidence type="ECO:0000313" key="7">
    <source>
        <dbReference type="EMBL" id="KKL13123.1"/>
    </source>
</evidence>
<evidence type="ECO:0000256" key="1">
    <source>
        <dbReference type="ARBA" id="ARBA00004328"/>
    </source>
</evidence>
<dbReference type="Pfam" id="PF12236">
    <property type="entry name" value="Head-tail_con"/>
    <property type="match status" value="1"/>
</dbReference>
<evidence type="ECO:0000256" key="2">
    <source>
        <dbReference type="ARBA" id="ARBA00022595"/>
    </source>
</evidence>
<reference evidence="7" key="1">
    <citation type="journal article" date="2015" name="Nature">
        <title>Complex archaea that bridge the gap between prokaryotes and eukaryotes.</title>
        <authorList>
            <person name="Spang A."/>
            <person name="Saw J.H."/>
            <person name="Jorgensen S.L."/>
            <person name="Zaremba-Niedzwiedzka K."/>
            <person name="Martijn J."/>
            <person name="Lind A.E."/>
            <person name="van Eijk R."/>
            <person name="Schleper C."/>
            <person name="Guy L."/>
            <person name="Ettema T.J."/>
        </authorList>
    </citation>
    <scope>NUCLEOTIDE SEQUENCE</scope>
</reference>
<proteinExistence type="predicted"/>
<dbReference type="InterPro" id="IPR020991">
    <property type="entry name" value="Connector_podovirus"/>
</dbReference>
<keyword evidence="4" id="KW-0946">Virion</keyword>
<feature type="non-terminal residue" evidence="7">
    <location>
        <position position="429"/>
    </location>
</feature>
<evidence type="ECO:0000256" key="6">
    <source>
        <dbReference type="ARBA" id="ARBA00023296"/>
    </source>
</evidence>
<sequence>MIDPKTIIEIQKTLEDQDSTFRVNWQDQANYIFPRESNITEKMFPGSTRKFDRLYDTTGVTECERMASGLLTNMVPAGQKFFSLTTSDTGLQEIDVVKSYMARATEVEHEELFASNFILQLGETLQSLIAFGTGCIFDSWRDGLYFMDWDISRYQILENFQGKVDTVYLKFPKTAQQAFKEWGDEAGESVLLAMQDEKKENEMFWFIHVVRPRRHRNPRLEDSLNMAWESGYVNIKDKVVVQEGGFPEFPYQIPRWAKTSGEVHGRGIGQMILPQIKMVNTNKRDFNEMVNKLVNPHREILESFEGEYDTTPGARNDVMELPSSRVDERNFGNFPIGKDNLESERKIIKDAWFHDAFAPLTDLTGDRRNELEIRQRIQEAFRRIGTPIGRIESELFTPLIVRSFNLLIRNGVIPAPPPELQGQNLKVMY</sequence>
<keyword evidence="2" id="KW-1162">Viral penetration into host cytoplasm</keyword>